<dbReference type="PIRSF" id="PIRSF033328">
    <property type="entry name" value="Phest_Mll4975"/>
    <property type="match status" value="1"/>
</dbReference>
<name>A0A1C2DVG7_9HYPH</name>
<proteinExistence type="predicted"/>
<reference evidence="1 2" key="1">
    <citation type="submission" date="2016-08" db="EMBL/GenBank/DDBJ databases">
        <title>Whole genome sequence of Mesorhizobium sp. strain UASWS1009 isolated from industrial sewage.</title>
        <authorList>
            <person name="Crovadore J."/>
            <person name="Calmin G."/>
            <person name="Chablais R."/>
            <person name="Cochard B."/>
            <person name="Lefort F."/>
        </authorList>
    </citation>
    <scope>NUCLEOTIDE SEQUENCE [LARGE SCALE GENOMIC DNA]</scope>
    <source>
        <strain evidence="1 2">UASWS1009</strain>
    </source>
</reference>
<organism evidence="1 2">
    <name type="scientific">Mesorhizobium hungaricum</name>
    <dbReference type="NCBI Taxonomy" id="1566387"/>
    <lineage>
        <taxon>Bacteria</taxon>
        <taxon>Pseudomonadati</taxon>
        <taxon>Pseudomonadota</taxon>
        <taxon>Alphaproteobacteria</taxon>
        <taxon>Hyphomicrobiales</taxon>
        <taxon>Phyllobacteriaceae</taxon>
        <taxon>Mesorhizobium</taxon>
    </lineage>
</organism>
<dbReference type="OrthoDB" id="4954742at2"/>
<comment type="caution">
    <text evidence="1">The sequence shown here is derived from an EMBL/GenBank/DDBJ whole genome shotgun (WGS) entry which is preliminary data.</text>
</comment>
<dbReference type="Proteomes" id="UP000094412">
    <property type="component" value="Unassembled WGS sequence"/>
</dbReference>
<keyword evidence="2" id="KW-1185">Reference proteome</keyword>
<evidence type="ECO:0000313" key="1">
    <source>
        <dbReference type="EMBL" id="OCX18788.1"/>
    </source>
</evidence>
<dbReference type="EMBL" id="MDEO01000031">
    <property type="protein sequence ID" value="OCX18788.1"/>
    <property type="molecule type" value="Genomic_DNA"/>
</dbReference>
<sequence>MRYAVYFTPPQDDALTQTAGDWLGRDAFSGEKRETPSFNGLPAHEIAGLVGDPCRYGFHGTIVAPFQLADGVGLAELELSFERFCRQTAPFSIERLRVGQLGSFLALLPTAPEYQLAAFAADAVLHFASVRAPLSEAEIERRNPSGLTPRQAAYLRRHGYPYVMDEFRFHMTLTERLPAETLSRVLPVLESHFTPFTARPFPVEGLALFVEPEPGAPFTVHSYRRLRPLETRKSA</sequence>
<dbReference type="Gene3D" id="3.90.1140.10">
    <property type="entry name" value="Cyclic phosphodiesterase"/>
    <property type="match status" value="1"/>
</dbReference>
<dbReference type="STRING" id="1566387.QV13_11150"/>
<protein>
    <recommendedName>
        <fullName evidence="3">Phosphonate metabolism protein</fullName>
    </recommendedName>
</protein>
<gene>
    <name evidence="1" type="ORF">QV13_11150</name>
</gene>
<evidence type="ECO:0008006" key="3">
    <source>
        <dbReference type="Google" id="ProtNLM"/>
    </source>
</evidence>
<dbReference type="NCBIfam" id="TIGR03223">
    <property type="entry name" value="Phn_opern_protn"/>
    <property type="match status" value="1"/>
</dbReference>
<accession>A0A1C2DVG7</accession>
<dbReference type="AlphaFoldDB" id="A0A1C2DVG7"/>
<dbReference type="Pfam" id="PF06299">
    <property type="entry name" value="DUF1045"/>
    <property type="match status" value="1"/>
</dbReference>
<dbReference type="InterPro" id="IPR009389">
    <property type="entry name" value="DUF1045"/>
</dbReference>
<dbReference type="RefSeq" id="WP_024927019.1">
    <property type="nucleotide sequence ID" value="NZ_MDEO01000031.1"/>
</dbReference>
<evidence type="ECO:0000313" key="2">
    <source>
        <dbReference type="Proteomes" id="UP000094412"/>
    </source>
</evidence>